<evidence type="ECO:0000313" key="5">
    <source>
        <dbReference type="Proteomes" id="UP000007110"/>
    </source>
</evidence>
<dbReference type="KEGG" id="spu:100892330"/>
<dbReference type="GO" id="GO:0005886">
    <property type="term" value="C:plasma membrane"/>
    <property type="evidence" value="ECO:0007669"/>
    <property type="project" value="UniProtKB-SubCell"/>
</dbReference>
<organism evidence="4 5">
    <name type="scientific">Strongylocentrotus purpuratus</name>
    <name type="common">Purple sea urchin</name>
    <dbReference type="NCBI Taxonomy" id="7668"/>
    <lineage>
        <taxon>Eukaryota</taxon>
        <taxon>Metazoa</taxon>
        <taxon>Echinodermata</taxon>
        <taxon>Eleutherozoa</taxon>
        <taxon>Echinozoa</taxon>
        <taxon>Echinoidea</taxon>
        <taxon>Euechinoidea</taxon>
        <taxon>Echinacea</taxon>
        <taxon>Camarodonta</taxon>
        <taxon>Echinidea</taxon>
        <taxon>Strongylocentrotidae</taxon>
        <taxon>Strongylocentrotus</taxon>
    </lineage>
</organism>
<keyword evidence="1" id="KW-0393">Immunoglobulin domain</keyword>
<dbReference type="GeneID" id="100892330"/>
<sequence length="725" mass="80995">MGEIGTTAHSASLGLASTSSPQTWFSALLLLLPFDGLMVIIKRLERMFHSQDQRGGFDEIDGAQGSKPKRWAEESYSGINRALPPSPRWASLQSTYDTSLQLDFHQYPDDYSQGRPSSLISPFEDPGCLFPDSFKGADGNHGPIGGPITSAMIGPEGGQLEIYGNVLTIPRGAVAERTKIELGLVWNKRLWPSFGTDCQMTSILSCQPSGLKFYKPVTLSLPHCLEWNPSKGKQIRPVLYSSHHANDGKPEWSQCRFLGNSVSFQQQRIDVKVYDFCYLVWAFEDDRPDVEAKKIRIVPYASRISSKQDQEIRLHMFDDLEAVRERVKKEEEELGGERLTSYHSYVLLKNKGDLYMEMTWNTVGWVLRTRPLIAVPFREMWACELNSCELLFANEGKKLDFKCNIDIQQEDNDSKVVLSFAHDVKIDSPDGPGCVADQARFEEKLSVPQEETKSIGFSSLPLQLPEVPPPPDIATRFLSFTGASSSPGMGYRQQNFPTTEGHHSFSLAQPGATQMLQTSLGAVSLGETHQSMIRRASEMEVSSQMWSKDRVPMKQRRDVPDYGGPSNHEGTTTAIANLNHDQSNATPAPGGSSSAIHQFYINNLTVNFPGRMERHSSHDGLVECKSVIPFQLKKQLSVKLDEKIGVKNWMDLSRYWKLDQEYDEAALIHVHLPAFAILSVGEEKQIVRSLNDLRIALKAIGRDDCVAIVERYEGISAEIASDSDS</sequence>
<reference evidence="4" key="2">
    <citation type="submission" date="2021-01" db="UniProtKB">
        <authorList>
            <consortium name="EnsemblMetazoa"/>
        </authorList>
    </citation>
    <scope>IDENTIFICATION</scope>
</reference>
<dbReference type="OrthoDB" id="6065502at2759"/>
<protein>
    <recommendedName>
        <fullName evidence="1">Netrin receptor UNC5</fullName>
    </recommendedName>
</protein>
<dbReference type="InParanoid" id="A0A7M7GPP5"/>
<feature type="compositionally biased region" description="Basic and acidic residues" evidence="2">
    <location>
        <begin position="547"/>
        <end position="560"/>
    </location>
</feature>
<dbReference type="PANTHER" id="PTHR12582:SF47">
    <property type="entry name" value="NETRIN RECEPTOR UNC-5"/>
    <property type="match status" value="1"/>
</dbReference>
<dbReference type="Gene3D" id="1.10.533.10">
    <property type="entry name" value="Death Domain, Fas"/>
    <property type="match status" value="1"/>
</dbReference>
<feature type="domain" description="ZU5" evidence="3">
    <location>
        <begin position="147"/>
        <end position="283"/>
    </location>
</feature>
<comment type="function">
    <text evidence="1">Receptor for netrin required for axon guidance. Mediates axon repulsion of neuronal growth cones in the developing nervous system upon ligand binding.</text>
</comment>
<dbReference type="InterPro" id="IPR037936">
    <property type="entry name" value="UNC5A-D"/>
</dbReference>
<evidence type="ECO:0000256" key="2">
    <source>
        <dbReference type="SAM" id="MobiDB-lite"/>
    </source>
</evidence>
<keyword evidence="5" id="KW-1185">Reference proteome</keyword>
<name>A0A7M7GPP5_STRPU</name>
<comment type="similarity">
    <text evidence="1">Belongs to the unc-5 family.</text>
</comment>
<dbReference type="PANTHER" id="PTHR12582">
    <property type="entry name" value="NETRIN RECEPTOR UNC5"/>
    <property type="match status" value="1"/>
</dbReference>
<dbReference type="Proteomes" id="UP000007110">
    <property type="component" value="Unassembled WGS sequence"/>
</dbReference>
<dbReference type="RefSeq" id="XP_003726231.2">
    <property type="nucleotide sequence ID" value="XM_003726183.3"/>
</dbReference>
<dbReference type="EnsemblMetazoa" id="XM_003726183">
    <property type="protein sequence ID" value="XP_003726231"/>
    <property type="gene ID" value="LOC100892330"/>
</dbReference>
<dbReference type="Pfam" id="PF00791">
    <property type="entry name" value="ZU5"/>
    <property type="match status" value="1"/>
</dbReference>
<accession>A0A7M7GPP5</accession>
<comment type="subcellular location">
    <subcellularLocation>
        <location evidence="1">Cell membrane</location>
        <topology evidence="1">Single-pass type I membrane protein</topology>
    </subcellularLocation>
</comment>
<keyword evidence="1" id="KW-0675">Receptor</keyword>
<reference evidence="5" key="1">
    <citation type="submission" date="2015-02" db="EMBL/GenBank/DDBJ databases">
        <title>Genome sequencing for Strongylocentrotus purpuratus.</title>
        <authorList>
            <person name="Murali S."/>
            <person name="Liu Y."/>
            <person name="Vee V."/>
            <person name="English A."/>
            <person name="Wang M."/>
            <person name="Skinner E."/>
            <person name="Han Y."/>
            <person name="Muzny D.M."/>
            <person name="Worley K.C."/>
            <person name="Gibbs R.A."/>
        </authorList>
    </citation>
    <scope>NUCLEOTIDE SEQUENCE</scope>
</reference>
<dbReference type="OMA" id="FREMWAC"/>
<evidence type="ECO:0000256" key="1">
    <source>
        <dbReference type="RuleBase" id="RU367033"/>
    </source>
</evidence>
<dbReference type="GO" id="GO:0005042">
    <property type="term" value="F:netrin receptor activity"/>
    <property type="evidence" value="ECO:0007669"/>
    <property type="project" value="UniProtKB-UniRule"/>
</dbReference>
<dbReference type="SMART" id="SM00218">
    <property type="entry name" value="ZU5"/>
    <property type="match status" value="1"/>
</dbReference>
<proteinExistence type="inferred from homology"/>
<feature type="region of interest" description="Disordered" evidence="2">
    <location>
        <begin position="536"/>
        <end position="572"/>
    </location>
</feature>
<keyword evidence="1" id="KW-0217">Developmental protein</keyword>
<dbReference type="AlphaFoldDB" id="A0A7M7GPP5"/>
<dbReference type="Gene3D" id="2.60.220.30">
    <property type="match status" value="1"/>
</dbReference>
<evidence type="ECO:0000259" key="3">
    <source>
        <dbReference type="PROSITE" id="PS51145"/>
    </source>
</evidence>
<dbReference type="InterPro" id="IPR011029">
    <property type="entry name" value="DEATH-like_dom_sf"/>
</dbReference>
<dbReference type="PROSITE" id="PS51145">
    <property type="entry name" value="ZU5"/>
    <property type="match status" value="1"/>
</dbReference>
<dbReference type="InterPro" id="IPR000906">
    <property type="entry name" value="ZU5_dom"/>
</dbReference>
<evidence type="ECO:0000313" key="4">
    <source>
        <dbReference type="EnsemblMetazoa" id="XP_003726231"/>
    </source>
</evidence>